<keyword evidence="3" id="KW-1185">Reference proteome</keyword>
<dbReference type="Proteomes" id="UP000017148">
    <property type="component" value="Unassembled WGS sequence"/>
</dbReference>
<evidence type="ECO:0000259" key="1">
    <source>
        <dbReference type="PROSITE" id="PS51742"/>
    </source>
</evidence>
<protein>
    <submittedName>
        <fullName evidence="2">Putative DNA-binding protein</fullName>
    </submittedName>
</protein>
<sequence>MFVKGFSVQETLVGSFDHGDDLLLSLKQLCKERDISAGRIEVIGSVEEAKIKYFYKKRKMFDGVFYRKSMEIVSCIGTITTHEGEPFIHCHISLADHEGVLYGGHLAEGTRLYSSEFNIAVYEYSGKTLERHHDAESNLLLLK</sequence>
<comment type="caution">
    <text evidence="2">The sequence shown here is derived from an EMBL/GenBank/DDBJ whole genome shotgun (WGS) entry which is preliminary data.</text>
</comment>
<dbReference type="eggNOG" id="COG1661">
    <property type="taxonomic scope" value="Bacteria"/>
</dbReference>
<dbReference type="GO" id="GO:0003677">
    <property type="term" value="F:DNA binding"/>
    <property type="evidence" value="ECO:0007669"/>
    <property type="project" value="UniProtKB-KW"/>
</dbReference>
<dbReference type="EMBL" id="ASJR01000027">
    <property type="protein sequence ID" value="ERP30890.1"/>
    <property type="molecule type" value="Genomic_DNA"/>
</dbReference>
<dbReference type="InterPro" id="IPR025707">
    <property type="entry name" value="DNA_bp_PD1"/>
</dbReference>
<dbReference type="STRING" id="1313304.CALK_2259"/>
<dbReference type="Pfam" id="PF03479">
    <property type="entry name" value="PCC"/>
    <property type="match status" value="1"/>
</dbReference>
<gene>
    <name evidence="2" type="ORF">CALK_2259</name>
</gene>
<dbReference type="PANTHER" id="PTHR34988">
    <property type="entry name" value="PROTEIN, PUTATIVE-RELATED"/>
    <property type="match status" value="1"/>
</dbReference>
<dbReference type="AlphaFoldDB" id="U7D919"/>
<feature type="domain" description="PPC" evidence="1">
    <location>
        <begin position="6"/>
        <end position="143"/>
    </location>
</feature>
<dbReference type="RefSeq" id="WP_022637625.1">
    <property type="nucleotide sequence ID" value="NZ_ASJR01000027.1"/>
</dbReference>
<dbReference type="InterPro" id="IPR005175">
    <property type="entry name" value="PPC_dom"/>
</dbReference>
<evidence type="ECO:0000313" key="3">
    <source>
        <dbReference type="Proteomes" id="UP000017148"/>
    </source>
</evidence>
<accession>U7D919</accession>
<organism evidence="2 3">
    <name type="scientific">Chitinivibrio alkaliphilus ACht1</name>
    <dbReference type="NCBI Taxonomy" id="1313304"/>
    <lineage>
        <taxon>Bacteria</taxon>
        <taxon>Pseudomonadati</taxon>
        <taxon>Fibrobacterota</taxon>
        <taxon>Chitinivibrionia</taxon>
        <taxon>Chitinivibrionales</taxon>
        <taxon>Chitinivibrionaceae</taxon>
        <taxon>Chitinivibrio</taxon>
    </lineage>
</organism>
<dbReference type="PIRSF" id="PIRSF016702">
    <property type="entry name" value="DNA_bp_PD1"/>
    <property type="match status" value="1"/>
</dbReference>
<dbReference type="PANTHER" id="PTHR34988:SF1">
    <property type="entry name" value="DNA-BINDING PROTEIN"/>
    <property type="match status" value="1"/>
</dbReference>
<dbReference type="PROSITE" id="PS51742">
    <property type="entry name" value="PPC"/>
    <property type="match status" value="1"/>
</dbReference>
<keyword evidence="2" id="KW-0238">DNA-binding</keyword>
<proteinExistence type="predicted"/>
<name>U7D919_9BACT</name>
<dbReference type="OrthoDB" id="9791702at2"/>
<dbReference type="CDD" id="cd11378">
    <property type="entry name" value="DUF296"/>
    <property type="match status" value="1"/>
</dbReference>
<evidence type="ECO:0000313" key="2">
    <source>
        <dbReference type="EMBL" id="ERP30890.1"/>
    </source>
</evidence>
<dbReference type="Gene3D" id="3.30.1330.80">
    <property type="entry name" value="Hypothetical protein, similar to alpha- acetolactate decarboxylase, domain 2"/>
    <property type="match status" value="1"/>
</dbReference>
<reference evidence="2 3" key="1">
    <citation type="journal article" date="2013" name="Environ. Microbiol.">
        <title>Genome analysis of Chitinivibrio alkaliphilus gen. nov., sp. nov., a novel extremely haloalkaliphilic anaerobic chitinolytic bacterium from the candidate phylum Termite Group 3.</title>
        <authorList>
            <person name="Sorokin D.Y."/>
            <person name="Gumerov V.M."/>
            <person name="Rakitin A.L."/>
            <person name="Beletsky A.V."/>
            <person name="Damste J.S."/>
            <person name="Muyzer G."/>
            <person name="Mardanov A.V."/>
            <person name="Ravin N.V."/>
        </authorList>
    </citation>
    <scope>NUCLEOTIDE SEQUENCE [LARGE SCALE GENOMIC DNA]</scope>
    <source>
        <strain evidence="2 3">ACht1</strain>
    </source>
</reference>
<dbReference type="SUPFAM" id="SSF117856">
    <property type="entry name" value="AF0104/ALDC/Ptd012-like"/>
    <property type="match status" value="1"/>
</dbReference>